<feature type="signal peptide" evidence="15">
    <location>
        <begin position="1"/>
        <end position="29"/>
    </location>
</feature>
<evidence type="ECO:0000256" key="7">
    <source>
        <dbReference type="ARBA" id="ARBA00023004"/>
    </source>
</evidence>
<accession>A0ABV9NFA6</accession>
<feature type="domain" description="TonB-dependent receptor plug" evidence="17">
    <location>
        <begin position="52"/>
        <end position="161"/>
    </location>
</feature>
<name>A0ABV9NFA6_9PROT</name>
<keyword evidence="6 15" id="KW-0732">Signal</keyword>
<evidence type="ECO:0000313" key="19">
    <source>
        <dbReference type="Proteomes" id="UP001596024"/>
    </source>
</evidence>
<protein>
    <submittedName>
        <fullName evidence="18">TonB-dependent receptor</fullName>
    </submittedName>
</protein>
<evidence type="ECO:0000256" key="8">
    <source>
        <dbReference type="ARBA" id="ARBA00023065"/>
    </source>
</evidence>
<dbReference type="RefSeq" id="WP_371394241.1">
    <property type="nucleotide sequence ID" value="NZ_CP163421.1"/>
</dbReference>
<keyword evidence="10 12" id="KW-0472">Membrane</keyword>
<keyword evidence="18" id="KW-0675">Receptor</keyword>
<reference evidence="19" key="1">
    <citation type="journal article" date="2019" name="Int. J. Syst. Evol. Microbiol.">
        <title>The Global Catalogue of Microorganisms (GCM) 10K type strain sequencing project: providing services to taxonomists for standard genome sequencing and annotation.</title>
        <authorList>
            <consortium name="The Broad Institute Genomics Platform"/>
            <consortium name="The Broad Institute Genome Sequencing Center for Infectious Disease"/>
            <person name="Wu L."/>
            <person name="Ma J."/>
        </authorList>
    </citation>
    <scope>NUCLEOTIDE SEQUENCE [LARGE SCALE GENOMIC DNA]</scope>
    <source>
        <strain evidence="19">CCUG 62981</strain>
    </source>
</reference>
<dbReference type="Pfam" id="PF00593">
    <property type="entry name" value="TonB_dep_Rec_b-barrel"/>
    <property type="match status" value="1"/>
</dbReference>
<evidence type="ECO:0000259" key="17">
    <source>
        <dbReference type="Pfam" id="PF07715"/>
    </source>
</evidence>
<dbReference type="Proteomes" id="UP001596024">
    <property type="component" value="Unassembled WGS sequence"/>
</dbReference>
<evidence type="ECO:0000256" key="1">
    <source>
        <dbReference type="ARBA" id="ARBA00004571"/>
    </source>
</evidence>
<dbReference type="EMBL" id="JBHSGQ010000011">
    <property type="protein sequence ID" value="MFC4726390.1"/>
    <property type="molecule type" value="Genomic_DNA"/>
</dbReference>
<evidence type="ECO:0000256" key="6">
    <source>
        <dbReference type="ARBA" id="ARBA00022729"/>
    </source>
</evidence>
<dbReference type="PANTHER" id="PTHR32552:SF81">
    <property type="entry name" value="TONB-DEPENDENT OUTER MEMBRANE RECEPTOR"/>
    <property type="match status" value="1"/>
</dbReference>
<evidence type="ECO:0000256" key="12">
    <source>
        <dbReference type="PROSITE-ProRule" id="PRU01360"/>
    </source>
</evidence>
<keyword evidence="5 12" id="KW-0812">Transmembrane</keyword>
<keyword evidence="19" id="KW-1185">Reference proteome</keyword>
<evidence type="ECO:0000256" key="2">
    <source>
        <dbReference type="ARBA" id="ARBA00022448"/>
    </source>
</evidence>
<evidence type="ECO:0000256" key="14">
    <source>
        <dbReference type="RuleBase" id="RU003357"/>
    </source>
</evidence>
<evidence type="ECO:0000259" key="16">
    <source>
        <dbReference type="Pfam" id="PF00593"/>
    </source>
</evidence>
<dbReference type="InterPro" id="IPR000531">
    <property type="entry name" value="Beta-barrel_TonB"/>
</dbReference>
<dbReference type="Pfam" id="PF07715">
    <property type="entry name" value="Plug"/>
    <property type="match status" value="1"/>
</dbReference>
<proteinExistence type="inferred from homology"/>
<sequence>MKTKLRTFGVAAALAGVSPLAFMTPAALAQETGAAPGTEIITVTARRREESLQDVPVSVTAYSGAQLEQIGAQDITVIAQTTPNVTLEVSRGTNTTLTAFIRGIGQQDPVAGFEAGVGLYVDDVYLNRPQAAVLDIFDVERIEVLRGPQGTLYGRNTVGGAVKYVTRRLSDEPTFSARVNVGSYNQFDTILSGSAPLSDTFRVGGAIARYTRDGFGTNLFTGADNYNKDVWAGRISAEFEPNDSIFVRLAYDRVEDSSNPRGGHRLLPGALSGAPVLDNVFDTRAGLDVVRQQVEGEGVSLSADFRLNDMWTLRSITAYREDSSTTPIDFDSLPAADLDVPAIYENEQFSQEFQLLYSGDRMDGIIGFYYLDATASTVFDVLLGTTGTLLSLPGLNAQTFGNVETDTWSVFADFTYDLTPEWSLSVGGRYTHDERSSRVLRRTYIGGFSEFFGGNPTLIQTTSDFEGSESWSDFSPRVSIAYRPSPEHNFYASFSQGFKGGSFDPRGQTSVAVAAGIDVFEFMRFNPETVDAYEAGWKFTGPRYRHALAVFYNDYTDVQVPGSIGQDTTGDGIADTFTGVTTNAGAATIWGVEYEGNLALAEDAFVQGDSWNFNWAVGYINAQYDQFINALGVDVSDTAVVQNTPEWMASGTLAYNVPLAGGDLSVINTLAYRGSYSQFEFVGPLDQDAYTLWNASMVWNSGDGRWQAGLHGRNLTDERYRVSGYDFVTATTLGLEGNLTAFYGDPRTVTATFAYRF</sequence>
<comment type="subcellular location">
    <subcellularLocation>
        <location evidence="1 12">Cell outer membrane</location>
        <topology evidence="1 12">Multi-pass membrane protein</topology>
    </subcellularLocation>
</comment>
<keyword evidence="11 12" id="KW-0998">Cell outer membrane</keyword>
<evidence type="ECO:0000313" key="18">
    <source>
        <dbReference type="EMBL" id="MFC4726390.1"/>
    </source>
</evidence>
<dbReference type="SUPFAM" id="SSF56935">
    <property type="entry name" value="Porins"/>
    <property type="match status" value="1"/>
</dbReference>
<evidence type="ECO:0000256" key="9">
    <source>
        <dbReference type="ARBA" id="ARBA00023077"/>
    </source>
</evidence>
<feature type="short sequence motif" description="TonB C-terminal box" evidence="13">
    <location>
        <begin position="740"/>
        <end position="757"/>
    </location>
</feature>
<dbReference type="PROSITE" id="PS52016">
    <property type="entry name" value="TONB_DEPENDENT_REC_3"/>
    <property type="match status" value="1"/>
</dbReference>
<dbReference type="InterPro" id="IPR036942">
    <property type="entry name" value="Beta-barrel_TonB_sf"/>
</dbReference>
<keyword evidence="8" id="KW-0406">Ion transport</keyword>
<feature type="chain" id="PRO_5045377695" evidence="15">
    <location>
        <begin position="30"/>
        <end position="757"/>
    </location>
</feature>
<dbReference type="InterPro" id="IPR039426">
    <property type="entry name" value="TonB-dep_rcpt-like"/>
</dbReference>
<dbReference type="PROSITE" id="PS01156">
    <property type="entry name" value="TONB_DEPENDENT_REC_2"/>
    <property type="match status" value="1"/>
</dbReference>
<evidence type="ECO:0000256" key="10">
    <source>
        <dbReference type="ARBA" id="ARBA00023136"/>
    </source>
</evidence>
<evidence type="ECO:0000256" key="11">
    <source>
        <dbReference type="ARBA" id="ARBA00023237"/>
    </source>
</evidence>
<keyword evidence="3 12" id="KW-1134">Transmembrane beta strand</keyword>
<keyword evidence="9 14" id="KW-0798">TonB box</keyword>
<dbReference type="InterPro" id="IPR010917">
    <property type="entry name" value="TonB_rcpt_CS"/>
</dbReference>
<feature type="domain" description="TonB-dependent receptor-like beta-barrel" evidence="16">
    <location>
        <begin position="279"/>
        <end position="715"/>
    </location>
</feature>
<dbReference type="PANTHER" id="PTHR32552">
    <property type="entry name" value="FERRICHROME IRON RECEPTOR-RELATED"/>
    <property type="match status" value="1"/>
</dbReference>
<gene>
    <name evidence="18" type="ORF">ACFPB0_13925</name>
</gene>
<keyword evidence="2 12" id="KW-0813">Transport</keyword>
<dbReference type="CDD" id="cd01347">
    <property type="entry name" value="ligand_gated_channel"/>
    <property type="match status" value="1"/>
</dbReference>
<evidence type="ECO:0000256" key="15">
    <source>
        <dbReference type="SAM" id="SignalP"/>
    </source>
</evidence>
<comment type="similarity">
    <text evidence="12 14">Belongs to the TonB-dependent receptor family.</text>
</comment>
<dbReference type="Gene3D" id="2.40.170.20">
    <property type="entry name" value="TonB-dependent receptor, beta-barrel domain"/>
    <property type="match status" value="1"/>
</dbReference>
<dbReference type="InterPro" id="IPR012910">
    <property type="entry name" value="Plug_dom"/>
</dbReference>
<comment type="caution">
    <text evidence="18">The sequence shown here is derived from an EMBL/GenBank/DDBJ whole genome shotgun (WGS) entry which is preliminary data.</text>
</comment>
<evidence type="ECO:0000256" key="5">
    <source>
        <dbReference type="ARBA" id="ARBA00022692"/>
    </source>
</evidence>
<evidence type="ECO:0000256" key="3">
    <source>
        <dbReference type="ARBA" id="ARBA00022452"/>
    </source>
</evidence>
<evidence type="ECO:0000256" key="13">
    <source>
        <dbReference type="PROSITE-ProRule" id="PRU10144"/>
    </source>
</evidence>
<keyword evidence="7" id="KW-0408">Iron</keyword>
<organism evidence="18 19">
    <name type="scientific">Glycocaulis abyssi</name>
    <dbReference type="NCBI Taxonomy" id="1433403"/>
    <lineage>
        <taxon>Bacteria</taxon>
        <taxon>Pseudomonadati</taxon>
        <taxon>Pseudomonadota</taxon>
        <taxon>Alphaproteobacteria</taxon>
        <taxon>Maricaulales</taxon>
        <taxon>Maricaulaceae</taxon>
        <taxon>Glycocaulis</taxon>
    </lineage>
</organism>
<evidence type="ECO:0000256" key="4">
    <source>
        <dbReference type="ARBA" id="ARBA00022496"/>
    </source>
</evidence>
<keyword evidence="4" id="KW-0410">Iron transport</keyword>